<comment type="caution">
    <text evidence="2">The sequence shown here is derived from an EMBL/GenBank/DDBJ whole genome shotgun (WGS) entry which is preliminary data.</text>
</comment>
<feature type="region of interest" description="Disordered" evidence="1">
    <location>
        <begin position="193"/>
        <end position="236"/>
    </location>
</feature>
<dbReference type="RefSeq" id="WP_282539155.1">
    <property type="nucleotide sequence ID" value="NZ_JASCIS010000052.1"/>
</dbReference>
<sequence length="236" mass="24220">MEISELTGSERRVWEAFPHGGRVDLAGEPEESRALRAEVLRGLLLGDNRRDDDVAALRVTGALITGKLDLRYAVAESAISLPACTFEEPLDLYGARLRQIDLSGCTLPALHAATVRVDGVLRITGCRIPGPVRLGGAQLSGAFFLDPAELGRPGRELGEPVLQPARHATASGGPKASPSVSVTTCGAPGSRAGCAYPANSTSPSPGSPTPAVRPSGSAAPSSVSCGCARRTGSTAS</sequence>
<reference evidence="2 3" key="1">
    <citation type="submission" date="2023-05" db="EMBL/GenBank/DDBJ databases">
        <title>Draft genome sequence of Streptomyces sp. B-S-A12 isolated from a cave soil in Thailand.</title>
        <authorList>
            <person name="Chamroensaksri N."/>
            <person name="Muangham S."/>
        </authorList>
    </citation>
    <scope>NUCLEOTIDE SEQUENCE [LARGE SCALE GENOMIC DNA]</scope>
    <source>
        <strain evidence="2 3">B-S-A12</strain>
    </source>
</reference>
<keyword evidence="3" id="KW-1185">Reference proteome</keyword>
<evidence type="ECO:0000256" key="1">
    <source>
        <dbReference type="SAM" id="MobiDB-lite"/>
    </source>
</evidence>
<name>A0ABT6T5Z8_9ACTN</name>
<accession>A0ABT6T5Z8</accession>
<evidence type="ECO:0000313" key="3">
    <source>
        <dbReference type="Proteomes" id="UP001237105"/>
    </source>
</evidence>
<evidence type="ECO:0000313" key="2">
    <source>
        <dbReference type="EMBL" id="MDI3423313.1"/>
    </source>
</evidence>
<dbReference type="Proteomes" id="UP001237105">
    <property type="component" value="Unassembled WGS sequence"/>
</dbReference>
<gene>
    <name evidence="2" type="ORF">QIT00_33035</name>
</gene>
<organism evidence="2 3">
    <name type="scientific">Streptomyces luteolus</name>
    <dbReference type="NCBI Taxonomy" id="3043615"/>
    <lineage>
        <taxon>Bacteria</taxon>
        <taxon>Bacillati</taxon>
        <taxon>Actinomycetota</taxon>
        <taxon>Actinomycetes</taxon>
        <taxon>Kitasatosporales</taxon>
        <taxon>Streptomycetaceae</taxon>
        <taxon>Streptomyces</taxon>
    </lineage>
</organism>
<dbReference type="EMBL" id="JASCIS010000052">
    <property type="protein sequence ID" value="MDI3423313.1"/>
    <property type="molecule type" value="Genomic_DNA"/>
</dbReference>
<proteinExistence type="predicted"/>
<protein>
    <submittedName>
        <fullName evidence="2">Uncharacterized protein</fullName>
    </submittedName>
</protein>